<comment type="caution">
    <text evidence="25">The sequence shown here is derived from an EMBL/GenBank/DDBJ whole genome shotgun (WGS) entry which is preliminary data.</text>
</comment>
<name>A0A8T0IKP1_CERPU</name>
<feature type="domain" description="WGR" evidence="24">
    <location>
        <begin position="573"/>
        <end position="674"/>
    </location>
</feature>
<dbReference type="Pfam" id="PF00645">
    <property type="entry name" value="zf-PARP"/>
    <property type="match status" value="2"/>
</dbReference>
<dbReference type="InterPro" id="IPR050800">
    <property type="entry name" value="ARTD/PARP"/>
</dbReference>
<dbReference type="Gene3D" id="3.30.1740.10">
    <property type="entry name" value="Zinc finger, PARP-type"/>
    <property type="match status" value="2"/>
</dbReference>
<evidence type="ECO:0000256" key="14">
    <source>
        <dbReference type="ARBA" id="ARBA00023242"/>
    </source>
</evidence>
<evidence type="ECO:0000256" key="1">
    <source>
        <dbReference type="ARBA" id="ARBA00000438"/>
    </source>
</evidence>
<evidence type="ECO:0000259" key="20">
    <source>
        <dbReference type="PROSITE" id="PS50064"/>
    </source>
</evidence>
<dbReference type="CDD" id="cd01437">
    <property type="entry name" value="parp_like"/>
    <property type="match status" value="1"/>
</dbReference>
<dbReference type="SMART" id="SM00773">
    <property type="entry name" value="WGR"/>
    <property type="match status" value="1"/>
</dbReference>
<comment type="catalytic activity">
    <reaction evidence="2">
        <text>L-glutamyl-[protein] + NAD(+) = 5-O-(ADP-D-ribosyl)-L-glutamyl-[protein] + nicotinamide</text>
        <dbReference type="Rhea" id="RHEA:58224"/>
        <dbReference type="Rhea" id="RHEA-COMP:10208"/>
        <dbReference type="Rhea" id="RHEA-COMP:15089"/>
        <dbReference type="ChEBI" id="CHEBI:17154"/>
        <dbReference type="ChEBI" id="CHEBI:29973"/>
        <dbReference type="ChEBI" id="CHEBI:57540"/>
        <dbReference type="ChEBI" id="CHEBI:142540"/>
    </reaction>
</comment>
<dbReference type="InterPro" id="IPR001510">
    <property type="entry name" value="Znf_PARP"/>
</dbReference>
<dbReference type="InterPro" id="IPR004102">
    <property type="entry name" value="Poly(ADP-ribose)pol_reg_dom"/>
</dbReference>
<evidence type="ECO:0000256" key="12">
    <source>
        <dbReference type="ARBA" id="ARBA00023027"/>
    </source>
</evidence>
<dbReference type="PROSITE" id="PS51060">
    <property type="entry name" value="PARP_ALPHA_HD"/>
    <property type="match status" value="1"/>
</dbReference>
<evidence type="ECO:0000313" key="25">
    <source>
        <dbReference type="EMBL" id="KAG0583437.1"/>
    </source>
</evidence>
<accession>A0A8T0IKP1</accession>
<dbReference type="GO" id="GO:0008270">
    <property type="term" value="F:zinc ion binding"/>
    <property type="evidence" value="ECO:0007669"/>
    <property type="project" value="UniProtKB-KW"/>
</dbReference>
<dbReference type="Pfam" id="PF02877">
    <property type="entry name" value="PARP_reg"/>
    <property type="match status" value="1"/>
</dbReference>
<comment type="catalytic activity">
    <reaction evidence="17">
        <text>NAD(+) + (ADP-D-ribosyl)n-acceptor = nicotinamide + (ADP-D-ribosyl)n+1-acceptor + H(+).</text>
        <dbReference type="EC" id="2.4.2.30"/>
    </reaction>
</comment>
<keyword evidence="11" id="KW-0862">Zinc</keyword>
<dbReference type="InterPro" id="IPR008288">
    <property type="entry name" value="PARP"/>
</dbReference>
<evidence type="ECO:0000313" key="26">
    <source>
        <dbReference type="Proteomes" id="UP000822688"/>
    </source>
</evidence>
<dbReference type="PROSITE" id="PS52007">
    <property type="entry name" value="PADR1"/>
    <property type="match status" value="1"/>
</dbReference>
<dbReference type="GO" id="GO:1990404">
    <property type="term" value="F:NAD+-protein mono-ADP-ribosyltransferase activity"/>
    <property type="evidence" value="ECO:0007669"/>
    <property type="project" value="TreeGrafter"/>
</dbReference>
<keyword evidence="26" id="KW-1185">Reference proteome</keyword>
<keyword evidence="9" id="KW-0013">ADP-ribosylation</keyword>
<dbReference type="SMART" id="SM00292">
    <property type="entry name" value="BRCT"/>
    <property type="match status" value="1"/>
</dbReference>
<dbReference type="InterPro" id="IPR038650">
    <property type="entry name" value="PADR1_C_dom_sf"/>
</dbReference>
<keyword evidence="14" id="KW-0539">Nucleus</keyword>
<dbReference type="GO" id="GO:0005730">
    <property type="term" value="C:nucleolus"/>
    <property type="evidence" value="ECO:0007669"/>
    <property type="project" value="TreeGrafter"/>
</dbReference>
<dbReference type="GO" id="GO:0003677">
    <property type="term" value="F:DNA binding"/>
    <property type="evidence" value="ECO:0007669"/>
    <property type="project" value="UniProtKB-KW"/>
</dbReference>
<dbReference type="Proteomes" id="UP000822688">
    <property type="component" value="Chromosome 3"/>
</dbReference>
<evidence type="ECO:0000256" key="4">
    <source>
        <dbReference type="ARBA" id="ARBA00022676"/>
    </source>
</evidence>
<dbReference type="SUPFAM" id="SSF47587">
    <property type="entry name" value="Domain of poly(ADP-ribose) polymerase"/>
    <property type="match status" value="1"/>
</dbReference>
<dbReference type="InterPro" id="IPR012317">
    <property type="entry name" value="Poly(ADP-ribose)pol_cat_dom"/>
</dbReference>
<dbReference type="FunFam" id="1.10.20.130:FF:000001">
    <property type="entry name" value="Poly [ADP-ribose] polymerase"/>
    <property type="match status" value="1"/>
</dbReference>
<keyword evidence="7" id="KW-0479">Metal-binding</keyword>
<evidence type="ECO:0000256" key="3">
    <source>
        <dbReference type="ARBA" id="ARBA00004123"/>
    </source>
</evidence>
<feature type="domain" description="PARP-type" evidence="20">
    <location>
        <begin position="132"/>
        <end position="217"/>
    </location>
</feature>
<evidence type="ECO:0000259" key="22">
    <source>
        <dbReference type="PROSITE" id="PS51059"/>
    </source>
</evidence>
<dbReference type="SUPFAM" id="SSF57716">
    <property type="entry name" value="Glucocorticoid receptor-like (DNA-binding domain)"/>
    <property type="match status" value="2"/>
</dbReference>
<evidence type="ECO:0000256" key="11">
    <source>
        <dbReference type="ARBA" id="ARBA00022833"/>
    </source>
</evidence>
<keyword evidence="10" id="KW-0863">Zinc-finger</keyword>
<feature type="compositionally biased region" description="Basic and acidic residues" evidence="19">
    <location>
        <begin position="225"/>
        <end position="234"/>
    </location>
</feature>
<evidence type="ECO:0000256" key="7">
    <source>
        <dbReference type="ARBA" id="ARBA00022723"/>
    </source>
</evidence>
<evidence type="ECO:0000256" key="17">
    <source>
        <dbReference type="ARBA" id="ARBA00033987"/>
    </source>
</evidence>
<dbReference type="SUPFAM" id="SSF56399">
    <property type="entry name" value="ADP-ribosylation"/>
    <property type="match status" value="1"/>
</dbReference>
<keyword evidence="13" id="KW-0238">DNA-binding</keyword>
<keyword evidence="12 18" id="KW-0520">NAD</keyword>
<dbReference type="InterPro" id="IPR049296">
    <property type="entry name" value="PARP1-like_PADR1_N"/>
</dbReference>
<dbReference type="InterPro" id="IPR001357">
    <property type="entry name" value="BRCT_dom"/>
</dbReference>
<dbReference type="InterPro" id="IPR036957">
    <property type="entry name" value="Znf_PARP_sf"/>
</dbReference>
<dbReference type="Pfam" id="PF21728">
    <property type="entry name" value="PADR1_N"/>
    <property type="match status" value="1"/>
</dbReference>
<dbReference type="PROSITE" id="PS51059">
    <property type="entry name" value="PARP_CATALYTIC"/>
    <property type="match status" value="1"/>
</dbReference>
<comment type="catalytic activity">
    <reaction evidence="1">
        <text>L-aspartyl-[protein] + NAD(+) = 4-O-(ADP-D-ribosyl)-L-aspartyl-[protein] + nicotinamide</text>
        <dbReference type="Rhea" id="RHEA:54424"/>
        <dbReference type="Rhea" id="RHEA-COMP:9867"/>
        <dbReference type="Rhea" id="RHEA-COMP:13832"/>
        <dbReference type="ChEBI" id="CHEBI:17154"/>
        <dbReference type="ChEBI" id="CHEBI:29961"/>
        <dbReference type="ChEBI" id="CHEBI:57540"/>
        <dbReference type="ChEBI" id="CHEBI:138102"/>
    </reaction>
</comment>
<dbReference type="PIRSF" id="PIRSF000489">
    <property type="entry name" value="NAD_ADPRT"/>
    <property type="match status" value="1"/>
</dbReference>
<keyword evidence="4 18" id="KW-0328">Glycosyltransferase</keyword>
<dbReference type="Pfam" id="PF08063">
    <property type="entry name" value="Zn_ribbon_PADR1"/>
    <property type="match status" value="1"/>
</dbReference>
<dbReference type="PROSITE" id="PS50064">
    <property type="entry name" value="ZF_PARP_2"/>
    <property type="match status" value="2"/>
</dbReference>
<dbReference type="SUPFAM" id="SSF142921">
    <property type="entry name" value="WGR domain-like"/>
    <property type="match status" value="1"/>
</dbReference>
<dbReference type="GO" id="GO:0006302">
    <property type="term" value="P:double-strand break repair"/>
    <property type="evidence" value="ECO:0007669"/>
    <property type="project" value="TreeGrafter"/>
</dbReference>
<dbReference type="PROSITE" id="PS00347">
    <property type="entry name" value="ZF_PARP_1"/>
    <property type="match status" value="1"/>
</dbReference>
<dbReference type="InterPro" id="IPR036930">
    <property type="entry name" value="WGR_dom_sf"/>
</dbReference>
<dbReference type="Gene3D" id="3.90.228.10">
    <property type="match status" value="1"/>
</dbReference>
<dbReference type="EMBL" id="CM026423">
    <property type="protein sequence ID" value="KAG0583437.1"/>
    <property type="molecule type" value="Genomic_DNA"/>
</dbReference>
<protein>
    <recommendedName>
        <fullName evidence="18">Poly [ADP-ribose] polymerase</fullName>
        <shortName evidence="18">PARP</shortName>
        <ecNumber evidence="18">2.4.2.-</ecNumber>
    </recommendedName>
</protein>
<feature type="region of interest" description="Disordered" evidence="19">
    <location>
        <begin position="89"/>
        <end position="131"/>
    </location>
</feature>
<evidence type="ECO:0000259" key="24">
    <source>
        <dbReference type="PROSITE" id="PS51977"/>
    </source>
</evidence>
<dbReference type="Pfam" id="PF05406">
    <property type="entry name" value="WGR"/>
    <property type="match status" value="1"/>
</dbReference>
<dbReference type="InterPro" id="IPR036420">
    <property type="entry name" value="BRCT_dom_sf"/>
</dbReference>
<evidence type="ECO:0000259" key="23">
    <source>
        <dbReference type="PROSITE" id="PS51060"/>
    </source>
</evidence>
<evidence type="ECO:0000256" key="2">
    <source>
        <dbReference type="ARBA" id="ARBA00000459"/>
    </source>
</evidence>
<dbReference type="GO" id="GO:0070212">
    <property type="term" value="P:protein poly-ADP-ribosylation"/>
    <property type="evidence" value="ECO:0007669"/>
    <property type="project" value="UniProtKB-ARBA"/>
</dbReference>
<feature type="compositionally biased region" description="Basic and acidic residues" evidence="19">
    <location>
        <begin position="277"/>
        <end position="311"/>
    </location>
</feature>
<evidence type="ECO:0000256" key="6">
    <source>
        <dbReference type="ARBA" id="ARBA00022695"/>
    </source>
</evidence>
<dbReference type="GO" id="GO:0016779">
    <property type="term" value="F:nucleotidyltransferase activity"/>
    <property type="evidence" value="ECO:0007669"/>
    <property type="project" value="UniProtKB-KW"/>
</dbReference>
<feature type="domain" description="BRCT" evidence="21">
    <location>
        <begin position="450"/>
        <end position="545"/>
    </location>
</feature>
<dbReference type="SMART" id="SM01336">
    <property type="entry name" value="zf-PARP"/>
    <property type="match status" value="2"/>
</dbReference>
<dbReference type="GO" id="GO:0051287">
    <property type="term" value="F:NAD binding"/>
    <property type="evidence" value="ECO:0007669"/>
    <property type="project" value="InterPro"/>
</dbReference>
<reference evidence="25" key="1">
    <citation type="submission" date="2020-06" db="EMBL/GenBank/DDBJ databases">
        <title>WGS assembly of Ceratodon purpureus strain R40.</title>
        <authorList>
            <person name="Carey S.B."/>
            <person name="Jenkins J."/>
            <person name="Shu S."/>
            <person name="Lovell J.T."/>
            <person name="Sreedasyam A."/>
            <person name="Maumus F."/>
            <person name="Tiley G.P."/>
            <person name="Fernandez-Pozo N."/>
            <person name="Barry K."/>
            <person name="Chen C."/>
            <person name="Wang M."/>
            <person name="Lipzen A."/>
            <person name="Daum C."/>
            <person name="Saski C.A."/>
            <person name="Payton A.C."/>
            <person name="Mcbreen J.C."/>
            <person name="Conrad R.E."/>
            <person name="Kollar L.M."/>
            <person name="Olsson S."/>
            <person name="Huttunen S."/>
            <person name="Landis J.B."/>
            <person name="Wickett N.J."/>
            <person name="Johnson M.G."/>
            <person name="Rensing S.A."/>
            <person name="Grimwood J."/>
            <person name="Schmutz J."/>
            <person name="Mcdaniel S.F."/>
        </authorList>
    </citation>
    <scope>NUCLEOTIDE SEQUENCE</scope>
    <source>
        <strain evidence="25">R40</strain>
    </source>
</reference>
<evidence type="ECO:0000256" key="19">
    <source>
        <dbReference type="SAM" id="MobiDB-lite"/>
    </source>
</evidence>
<feature type="region of interest" description="Disordered" evidence="19">
    <location>
        <begin position="196"/>
        <end position="311"/>
    </location>
</feature>
<feature type="domain" description="PARP-type" evidence="20">
    <location>
        <begin position="10"/>
        <end position="93"/>
    </location>
</feature>
<dbReference type="FunFam" id="1.20.142.10:FF:000002">
    <property type="entry name" value="Poly [ADP-ribose] polymerase"/>
    <property type="match status" value="1"/>
</dbReference>
<feature type="domain" description="PARP catalytic" evidence="22">
    <location>
        <begin position="824"/>
        <end position="1048"/>
    </location>
</feature>
<dbReference type="InterPro" id="IPR012982">
    <property type="entry name" value="PARP1-like_PADR1_Zn_ribbon"/>
</dbReference>
<gene>
    <name evidence="25" type="ORF">KC19_3G135500</name>
</gene>
<dbReference type="Pfam" id="PF00533">
    <property type="entry name" value="BRCT"/>
    <property type="match status" value="1"/>
</dbReference>
<evidence type="ECO:0000256" key="9">
    <source>
        <dbReference type="ARBA" id="ARBA00022765"/>
    </source>
</evidence>
<organism evidence="25 26">
    <name type="scientific">Ceratodon purpureus</name>
    <name type="common">Fire moss</name>
    <name type="synonym">Dicranum purpureum</name>
    <dbReference type="NCBI Taxonomy" id="3225"/>
    <lineage>
        <taxon>Eukaryota</taxon>
        <taxon>Viridiplantae</taxon>
        <taxon>Streptophyta</taxon>
        <taxon>Embryophyta</taxon>
        <taxon>Bryophyta</taxon>
        <taxon>Bryophytina</taxon>
        <taxon>Bryopsida</taxon>
        <taxon>Dicranidae</taxon>
        <taxon>Pseudoditrichales</taxon>
        <taxon>Ditrichaceae</taxon>
        <taxon>Ceratodon</taxon>
    </lineage>
</organism>
<keyword evidence="8" id="KW-0677">Repeat</keyword>
<feature type="domain" description="PARP alpha-helical" evidence="23">
    <location>
        <begin position="697"/>
        <end position="814"/>
    </location>
</feature>
<keyword evidence="6" id="KW-0548">Nucleotidyltransferase</keyword>
<evidence type="ECO:0000259" key="21">
    <source>
        <dbReference type="PROSITE" id="PS50172"/>
    </source>
</evidence>
<dbReference type="CDD" id="cd08001">
    <property type="entry name" value="WGR_PARP1_like"/>
    <property type="match status" value="1"/>
</dbReference>
<dbReference type="PROSITE" id="PS51977">
    <property type="entry name" value="WGR"/>
    <property type="match status" value="1"/>
</dbReference>
<dbReference type="SUPFAM" id="SSF52113">
    <property type="entry name" value="BRCT domain"/>
    <property type="match status" value="1"/>
</dbReference>
<dbReference type="PANTHER" id="PTHR10459">
    <property type="entry name" value="DNA LIGASE"/>
    <property type="match status" value="1"/>
</dbReference>
<dbReference type="AlphaFoldDB" id="A0A8T0IKP1"/>
<feature type="compositionally biased region" description="Basic and acidic residues" evidence="19">
    <location>
        <begin position="89"/>
        <end position="104"/>
    </location>
</feature>
<keyword evidence="5 18" id="KW-0808">Transferase</keyword>
<dbReference type="FunFam" id="2.20.25.630:FF:000001">
    <property type="entry name" value="Poly [ADP-ribose] polymerase"/>
    <property type="match status" value="1"/>
</dbReference>
<dbReference type="Gene3D" id="1.10.20.130">
    <property type="match status" value="1"/>
</dbReference>
<evidence type="ECO:0000256" key="18">
    <source>
        <dbReference type="RuleBase" id="RU362114"/>
    </source>
</evidence>
<sequence>MATPPAQKPWKAEYAKSARASCRSCSSPIAKDAFRLAKMIQSTQFDGYMAHWHHASCIFKKKKQVQDWNDVEGGDTLRWEDQQRLRKYIDGGPIKDDNEEEKGGKPAKGKGGKSSAKAKGGDEDAGGSSGEYAIENAKSSRSTCKECSEKIEKGQVRISTMATADTGRFRGPVAQWRHAKCFLDMGDWTGPLPNLPGWDSLSSEDQATVQALTKPSGGVSASGGKRKEAVKEEAANAIPPKAGRGKKTETERDATDEKPNKRQKKKDESEANTTGAVDKKAPAKKMPKEKEAVPDAKQAKQDAELESKLEKQSKSLWEIKDKLREHVSTAELREILTVNNQDATGSEYDLRERCADGMMFGPLEKCPLCEGFMEYQGGSYRCRGFLTAWSKCTFTTQTPKRTSMKWEIGEESDNDYLMQWYKTQSKKKGERLLVPASPAKPASASKPRKSGESYLEGCEFVVIGKLSLTQAKLKEKVEAAGGRLRSGSTGIGSTATCVVTTESAIENEKFRRDLEYARAVPIVKEQYLLDCFEKKVKLPTDSYKLELGLKPAIVKVKVKGRGAVHEDSGLQETGHIVEEGKIIYATTLNRSELATGINSFYVLQLIEEDAKKTVHHLYRKWGRVGNDRIGGDKIEKLSKAEGIREFKRLFKEKTGNEWESWIHREDFEKQPGKFFPLEIDYGVDEAPRPEKSLTGSKSKLHPRVISLMKMLFDLETYKSAMKEFEINMSEMPLGKLSKRHIQRGYEVLTEIQNILKDADNGPRQQGLLVDASNRFFTLIPTVHPLIISDEQTLKSKIHMLEALRDIEIASEFLDSKGEGTDEEDPLDTHYNKLHCDIKPIPHDSSDFKLVEKYLKQTHAPTHTEWALELEDVFAVDREGEAESFTPFKMCLENHMLLWHGSRTTNYVGILSQGLRIAPPEAPVTGYMFGKGLYFADLVSKSAQYCFTTKKNPTGLMLLSEVALGKTNNLKSAKYMEKAPRGTNSTLGLGKTKPLETEFEKFEGDVTVPCGHPVPSGVKSDLMYNEYIVYDKAQVKLRFLLKVNFKHKR</sequence>
<dbReference type="Gene3D" id="2.20.25.630">
    <property type="match status" value="1"/>
</dbReference>
<dbReference type="Pfam" id="PF00644">
    <property type="entry name" value="PARP"/>
    <property type="match status" value="1"/>
</dbReference>
<comment type="function">
    <text evidence="16">Involved in the base excision repair (BER) pathway, by catalyzing the poly(ADP-ribosyl)ation of a limited number of acceptor proteins involved in chromatin architecture and in DNA metabolism. This modification follows DNA damages and appears as an obligatory step in a detection/signaling pathway leading to the reparation of DNA strand breaks.</text>
</comment>
<dbReference type="FunFam" id="3.30.1740.10:FF:000004">
    <property type="entry name" value="Poly [ADP-ribose] polymerase"/>
    <property type="match status" value="1"/>
</dbReference>
<comment type="similarity">
    <text evidence="15">Belongs to the ARTD/PARP family.</text>
</comment>
<proteinExistence type="inferred from homology"/>
<feature type="compositionally biased region" description="Basic and acidic residues" evidence="19">
    <location>
        <begin position="246"/>
        <end position="269"/>
    </location>
</feature>
<dbReference type="PANTHER" id="PTHR10459:SF80">
    <property type="entry name" value="POLY [ADP-RIBOSE] POLYMERASE 1"/>
    <property type="match status" value="1"/>
</dbReference>
<feature type="compositionally biased region" description="Polar residues" evidence="19">
    <location>
        <begin position="200"/>
        <end position="213"/>
    </location>
</feature>
<evidence type="ECO:0000256" key="8">
    <source>
        <dbReference type="ARBA" id="ARBA00022737"/>
    </source>
</evidence>
<dbReference type="PROSITE" id="PS50172">
    <property type="entry name" value="BRCT"/>
    <property type="match status" value="1"/>
</dbReference>
<evidence type="ECO:0000256" key="10">
    <source>
        <dbReference type="ARBA" id="ARBA00022771"/>
    </source>
</evidence>
<evidence type="ECO:0000256" key="5">
    <source>
        <dbReference type="ARBA" id="ARBA00022679"/>
    </source>
</evidence>
<dbReference type="Gene3D" id="1.20.142.10">
    <property type="entry name" value="Poly(ADP-ribose) polymerase, regulatory domain"/>
    <property type="match status" value="1"/>
</dbReference>
<dbReference type="Gene3D" id="3.40.50.10190">
    <property type="entry name" value="BRCT domain"/>
    <property type="match status" value="1"/>
</dbReference>
<evidence type="ECO:0000256" key="15">
    <source>
        <dbReference type="ARBA" id="ARBA00024347"/>
    </source>
</evidence>
<comment type="subcellular location">
    <subcellularLocation>
        <location evidence="3">Nucleus</location>
    </subcellularLocation>
</comment>
<evidence type="ECO:0000256" key="16">
    <source>
        <dbReference type="ARBA" id="ARBA00024945"/>
    </source>
</evidence>
<dbReference type="GO" id="GO:0003950">
    <property type="term" value="F:NAD+ poly-ADP-ribosyltransferase activity"/>
    <property type="evidence" value="ECO:0007669"/>
    <property type="project" value="UniProtKB-UniRule"/>
</dbReference>
<dbReference type="FunFam" id="3.90.228.10:FF:000002">
    <property type="entry name" value="Poly [ADP-ribose] polymerase"/>
    <property type="match status" value="1"/>
</dbReference>
<dbReference type="SMART" id="SM01335">
    <property type="entry name" value="PADR1"/>
    <property type="match status" value="1"/>
</dbReference>
<dbReference type="InterPro" id="IPR008893">
    <property type="entry name" value="WGR_domain"/>
</dbReference>
<evidence type="ECO:0000256" key="13">
    <source>
        <dbReference type="ARBA" id="ARBA00023125"/>
    </source>
</evidence>
<dbReference type="InterPro" id="IPR036616">
    <property type="entry name" value="Poly(ADP-ribose)pol_reg_dom_sf"/>
</dbReference>
<dbReference type="EC" id="2.4.2.-" evidence="18"/>